<evidence type="ECO:0000313" key="1">
    <source>
        <dbReference type="EMBL" id="KAL3956826.1"/>
    </source>
</evidence>
<evidence type="ECO:0000313" key="2">
    <source>
        <dbReference type="Proteomes" id="UP001638806"/>
    </source>
</evidence>
<name>A0ACC4DKP6_PURLI</name>
<sequence>MSPTGSGSAMDEDPTEPKARKACRLPCIFVPRANASAFMVPASLPLAELTGPSEVTKDLLRRVRAIEDHLGLSLTEVGHRVAHEVACDKTQPLDQDAAFASLWDAAACLERCTPGPRDAALWARSRVKYLWQTFHDKMPGLHFLPNKQTFSAPQPLLLAAMLYCSSVRGAPEDAAFASQYLTVLCSAIAQLSIPGSEIGSPPSDEDDPAALEDWAFQTVLGIVLAGLLNEANVRETGIWISIAYRLILEHCPPHMDERCRDWQRIFNGVQIVDLEHASLHLSCPVIPIESPLPALQISHRDQLYRLSRMMNTGLTRFSGRGLPTIWSCFSNSPIDAGQAPSYPFTPVDAAVIRDWARHLDDWLVEFTKTGDDSDPQQPAALARATLKLHLHDKSIWSNWDLVMITWAALIVIQGIEVGVGEPDDLASIRMHLDMLRETNEPKPSLRDKLASRLSRVFRQSTLRAPQRWAIWLRRPPRQSLTAPGRFLTRPSWIKSWIRFGLDQPSCNPCSRAQARTAGWGSNSANSSNLTPLPASQDPIGSTW</sequence>
<gene>
    <name evidence="1" type="ORF">ACCO45_009672</name>
</gene>
<dbReference type="Proteomes" id="UP001638806">
    <property type="component" value="Unassembled WGS sequence"/>
</dbReference>
<proteinExistence type="predicted"/>
<keyword evidence="2" id="KW-1185">Reference proteome</keyword>
<accession>A0ACC4DKP6</accession>
<protein>
    <submittedName>
        <fullName evidence="1">Uncharacterized protein</fullName>
    </submittedName>
</protein>
<comment type="caution">
    <text evidence="1">The sequence shown here is derived from an EMBL/GenBank/DDBJ whole genome shotgun (WGS) entry which is preliminary data.</text>
</comment>
<organism evidence="1 2">
    <name type="scientific">Purpureocillium lilacinum</name>
    <name type="common">Paecilomyces lilacinus</name>
    <dbReference type="NCBI Taxonomy" id="33203"/>
    <lineage>
        <taxon>Eukaryota</taxon>
        <taxon>Fungi</taxon>
        <taxon>Dikarya</taxon>
        <taxon>Ascomycota</taxon>
        <taxon>Pezizomycotina</taxon>
        <taxon>Sordariomycetes</taxon>
        <taxon>Hypocreomycetidae</taxon>
        <taxon>Hypocreales</taxon>
        <taxon>Ophiocordycipitaceae</taxon>
        <taxon>Purpureocillium</taxon>
    </lineage>
</organism>
<reference evidence="1" key="1">
    <citation type="submission" date="2024-12" db="EMBL/GenBank/DDBJ databases">
        <title>Comparative genomics and development of molecular markers within Purpureocillium lilacinum and among Purpureocillium species.</title>
        <authorList>
            <person name="Yeh Z.-Y."/>
            <person name="Ni N.-T."/>
            <person name="Lo P.-H."/>
            <person name="Mushyakhwo K."/>
            <person name="Lin C.-F."/>
            <person name="Nai Y.-S."/>
        </authorList>
    </citation>
    <scope>NUCLEOTIDE SEQUENCE</scope>
    <source>
        <strain evidence="1">NCHU-NPUST-175</strain>
    </source>
</reference>
<dbReference type="EMBL" id="JBGNUJ010000008">
    <property type="protein sequence ID" value="KAL3956826.1"/>
    <property type="molecule type" value="Genomic_DNA"/>
</dbReference>